<accession>E6XF10</accession>
<organism evidence="4 5">
    <name type="scientific">Cellulophaga algicola (strain DSM 14237 / IC166 / ACAM 630)</name>
    <dbReference type="NCBI Taxonomy" id="688270"/>
    <lineage>
        <taxon>Bacteria</taxon>
        <taxon>Pseudomonadati</taxon>
        <taxon>Bacteroidota</taxon>
        <taxon>Flavobacteriia</taxon>
        <taxon>Flavobacteriales</taxon>
        <taxon>Flavobacteriaceae</taxon>
        <taxon>Cellulophaga</taxon>
    </lineage>
</organism>
<protein>
    <submittedName>
        <fullName evidence="4">PAS/PAC sensor protein</fullName>
    </submittedName>
</protein>
<evidence type="ECO:0000259" key="2">
    <source>
        <dbReference type="PROSITE" id="PS50110"/>
    </source>
</evidence>
<dbReference type="InterPro" id="IPR051271">
    <property type="entry name" value="2C-system_Tx_regulators"/>
</dbReference>
<dbReference type="InterPro" id="IPR011006">
    <property type="entry name" value="CheY-like_superfamily"/>
</dbReference>
<dbReference type="EMBL" id="CP002453">
    <property type="protein sequence ID" value="ADV49232.1"/>
    <property type="molecule type" value="Genomic_DNA"/>
</dbReference>
<dbReference type="InterPro" id="IPR000014">
    <property type="entry name" value="PAS"/>
</dbReference>
<dbReference type="Proteomes" id="UP000008634">
    <property type="component" value="Chromosome"/>
</dbReference>
<dbReference type="OrthoDB" id="9124519at2"/>
<dbReference type="InterPro" id="IPR036097">
    <property type="entry name" value="HisK_dim/P_sf"/>
</dbReference>
<evidence type="ECO:0000313" key="5">
    <source>
        <dbReference type="Proteomes" id="UP000008634"/>
    </source>
</evidence>
<dbReference type="PANTHER" id="PTHR45526">
    <property type="entry name" value="TRANSCRIPTIONAL REGULATORY PROTEIN DPIA"/>
    <property type="match status" value="1"/>
</dbReference>
<dbReference type="GO" id="GO:0000156">
    <property type="term" value="F:phosphorelay response regulator activity"/>
    <property type="evidence" value="ECO:0007669"/>
    <property type="project" value="TreeGrafter"/>
</dbReference>
<dbReference type="STRING" id="688270.Celal_1933"/>
<dbReference type="RefSeq" id="WP_013550709.1">
    <property type="nucleotide sequence ID" value="NC_014934.1"/>
</dbReference>
<dbReference type="Pfam" id="PF08447">
    <property type="entry name" value="PAS_3"/>
    <property type="match status" value="1"/>
</dbReference>
<feature type="modified residue" description="4-aspartylphosphate" evidence="1">
    <location>
        <position position="62"/>
    </location>
</feature>
<dbReference type="GO" id="GO:0000155">
    <property type="term" value="F:phosphorelay sensor kinase activity"/>
    <property type="evidence" value="ECO:0007669"/>
    <property type="project" value="InterPro"/>
</dbReference>
<proteinExistence type="predicted"/>
<dbReference type="SUPFAM" id="SSF55785">
    <property type="entry name" value="PYP-like sensor domain (PAS domain)"/>
    <property type="match status" value="1"/>
</dbReference>
<feature type="domain" description="PAS" evidence="3">
    <location>
        <begin position="140"/>
        <end position="205"/>
    </location>
</feature>
<dbReference type="SMART" id="SM00448">
    <property type="entry name" value="REC"/>
    <property type="match status" value="1"/>
</dbReference>
<dbReference type="Gene3D" id="3.30.450.20">
    <property type="entry name" value="PAS domain"/>
    <property type="match status" value="1"/>
</dbReference>
<sequence length="348" mass="40172">MIKDKFTYSILIIEDNPGDLYIFQEYLRDQILNPNIISATSFKEAAEVLLDDTQKLDIIFLDLSLPDKNGIALIHEIVKIGKKRPIVVLTGYSDIQFSIDSLHLGVSDYLIKDELTALTLYKSVRYNIERGKYLLQLEQSEKRYIDLFHLSPQPMWIYDLDTLLFLDVNDAATDHYGYSYEEFLKMTIKDIRPKEEVSNLMKILNDNPGDKEGKIKGFFRHQKKDGTVIEVEITSNLISRIGKTVRIILANDVTDRVNYIKAIIDQNDKLKEIAWVQSHVVRAPLARLMGLIKILERDTKLADEDKSFIYKELLNSADELDEIIRDISDKASKIEINNTSYDFGDITR</sequence>
<evidence type="ECO:0000259" key="3">
    <source>
        <dbReference type="PROSITE" id="PS50112"/>
    </source>
</evidence>
<dbReference type="SMART" id="SM00091">
    <property type="entry name" value="PAS"/>
    <property type="match status" value="1"/>
</dbReference>
<feature type="domain" description="Response regulatory" evidence="2">
    <location>
        <begin position="9"/>
        <end position="127"/>
    </location>
</feature>
<dbReference type="Gene3D" id="3.40.50.2300">
    <property type="match status" value="1"/>
</dbReference>
<dbReference type="InterPro" id="IPR035965">
    <property type="entry name" value="PAS-like_dom_sf"/>
</dbReference>
<keyword evidence="5" id="KW-1185">Reference proteome</keyword>
<dbReference type="NCBIfam" id="TIGR00229">
    <property type="entry name" value="sensory_box"/>
    <property type="match status" value="1"/>
</dbReference>
<dbReference type="PROSITE" id="PS50110">
    <property type="entry name" value="RESPONSE_REGULATORY"/>
    <property type="match status" value="1"/>
</dbReference>
<dbReference type="CDD" id="cd00130">
    <property type="entry name" value="PAS"/>
    <property type="match status" value="1"/>
</dbReference>
<name>E6XF10_CELAD</name>
<keyword evidence="1" id="KW-0597">Phosphoprotein</keyword>
<dbReference type="InterPro" id="IPR001789">
    <property type="entry name" value="Sig_transdc_resp-reg_receiver"/>
</dbReference>
<dbReference type="Pfam" id="PF00072">
    <property type="entry name" value="Response_reg"/>
    <property type="match status" value="1"/>
</dbReference>
<evidence type="ECO:0000313" key="4">
    <source>
        <dbReference type="EMBL" id="ADV49232.1"/>
    </source>
</evidence>
<dbReference type="HOGENOM" id="CLU_068427_0_0_10"/>
<dbReference type="eggNOG" id="COG0784">
    <property type="taxonomic scope" value="Bacteria"/>
</dbReference>
<reference evidence="4 5" key="1">
    <citation type="journal article" date="2010" name="Stand. Genomic Sci.">
        <title>Complete genome sequence of Cellulophaga algicola type strain (IC166).</title>
        <authorList>
            <person name="Abt B."/>
            <person name="Lu M."/>
            <person name="Misra M."/>
            <person name="Han C."/>
            <person name="Nolan M."/>
            <person name="Lucas S."/>
            <person name="Hammon N."/>
            <person name="Deshpande S."/>
            <person name="Cheng J.F."/>
            <person name="Tapia R."/>
            <person name="Goodwin L."/>
            <person name="Pitluck S."/>
            <person name="Liolios K."/>
            <person name="Pagani I."/>
            <person name="Ivanova N."/>
            <person name="Mavromatis K."/>
            <person name="Ovchinikova G."/>
            <person name="Pati A."/>
            <person name="Chen A."/>
            <person name="Palaniappan K."/>
            <person name="Land M."/>
            <person name="Hauser L."/>
            <person name="Chang Y.J."/>
            <person name="Jeffries C.D."/>
            <person name="Detter J.C."/>
            <person name="Brambilla E."/>
            <person name="Rohde M."/>
            <person name="Tindall B.J."/>
            <person name="Goker M."/>
            <person name="Woyke T."/>
            <person name="Bristow J."/>
            <person name="Eisen J.A."/>
            <person name="Markowitz V."/>
            <person name="Hugenholtz P."/>
            <person name="Kyrpides N.C."/>
            <person name="Klenk H.P."/>
            <person name="Lapidus A."/>
        </authorList>
    </citation>
    <scope>NUCLEOTIDE SEQUENCE [LARGE SCALE GENOMIC DNA]</scope>
    <source>
        <strain evidence="5">DSM 14237 / IC166 / ACAM 630</strain>
    </source>
</reference>
<dbReference type="AlphaFoldDB" id="E6XF10"/>
<dbReference type="InterPro" id="IPR013655">
    <property type="entry name" value="PAS_fold_3"/>
</dbReference>
<gene>
    <name evidence="4" type="ordered locus">Celal_1933</name>
</gene>
<dbReference type="KEGG" id="cao:Celal_1933"/>
<evidence type="ECO:0000256" key="1">
    <source>
        <dbReference type="PROSITE-ProRule" id="PRU00169"/>
    </source>
</evidence>
<dbReference type="SUPFAM" id="SSF52172">
    <property type="entry name" value="CheY-like"/>
    <property type="match status" value="1"/>
</dbReference>
<dbReference type="PANTHER" id="PTHR45526:SF1">
    <property type="entry name" value="TRANSCRIPTIONAL REGULATORY PROTEIN DCUR-RELATED"/>
    <property type="match status" value="1"/>
</dbReference>
<dbReference type="SUPFAM" id="SSF47384">
    <property type="entry name" value="Homodimeric domain of signal transducing histidine kinase"/>
    <property type="match status" value="1"/>
</dbReference>
<dbReference type="PROSITE" id="PS50112">
    <property type="entry name" value="PAS"/>
    <property type="match status" value="1"/>
</dbReference>
<dbReference type="CDD" id="cd00156">
    <property type="entry name" value="REC"/>
    <property type="match status" value="1"/>
</dbReference>